<dbReference type="Ensembl" id="ENSTRUT00000075437.1">
    <property type="protein sequence ID" value="ENSTRUP00000075308.1"/>
    <property type="gene ID" value="ENSTRUG00000032833.1"/>
</dbReference>
<proteinExistence type="predicted"/>
<dbReference type="Gene3D" id="2.60.40.10">
    <property type="entry name" value="Immunoglobulins"/>
    <property type="match status" value="1"/>
</dbReference>
<feature type="domain" description="Fibronectin type-III" evidence="10">
    <location>
        <begin position="129"/>
        <end position="233"/>
    </location>
</feature>
<evidence type="ECO:0000256" key="2">
    <source>
        <dbReference type="ARBA" id="ARBA00022692"/>
    </source>
</evidence>
<dbReference type="GO" id="GO:0009897">
    <property type="term" value="C:external side of plasma membrane"/>
    <property type="evidence" value="ECO:0007669"/>
    <property type="project" value="TreeGrafter"/>
</dbReference>
<reference evidence="11 12" key="1">
    <citation type="journal article" date="2011" name="Genome Biol. Evol.">
        <title>Integration of the genetic map and genome assembly of fugu facilitates insights into distinct features of genome evolution in teleosts and mammals.</title>
        <authorList>
            <person name="Kai W."/>
            <person name="Kikuchi K."/>
            <person name="Tohari S."/>
            <person name="Chew A.K."/>
            <person name="Tay A."/>
            <person name="Fujiwara A."/>
            <person name="Hosoya S."/>
            <person name="Suetake H."/>
            <person name="Naruse K."/>
            <person name="Brenner S."/>
            <person name="Suzuki Y."/>
            <person name="Venkatesh B."/>
        </authorList>
    </citation>
    <scope>NUCLEOTIDE SEQUENCE [LARGE SCALE GENOMIC DNA]</scope>
</reference>
<dbReference type="AlphaFoldDB" id="A0A674NPK9"/>
<evidence type="ECO:0000256" key="9">
    <source>
        <dbReference type="SAM" id="Phobius"/>
    </source>
</evidence>
<dbReference type="KEGG" id="tru:105418655"/>
<evidence type="ECO:0000313" key="12">
    <source>
        <dbReference type="Proteomes" id="UP000005226"/>
    </source>
</evidence>
<dbReference type="InterPro" id="IPR013783">
    <property type="entry name" value="Ig-like_fold"/>
</dbReference>
<dbReference type="GO" id="GO:0004896">
    <property type="term" value="F:cytokine receptor activity"/>
    <property type="evidence" value="ECO:0007669"/>
    <property type="project" value="TreeGrafter"/>
</dbReference>
<keyword evidence="3" id="KW-0732">Signal</keyword>
<evidence type="ECO:0000256" key="6">
    <source>
        <dbReference type="ARBA" id="ARBA00023157"/>
    </source>
</evidence>
<dbReference type="PROSITE" id="PS50853">
    <property type="entry name" value="FN3"/>
    <property type="match status" value="1"/>
</dbReference>
<dbReference type="SUPFAM" id="SSF49265">
    <property type="entry name" value="Fibronectin type III"/>
    <property type="match status" value="1"/>
</dbReference>
<dbReference type="OMA" id="SIYICFV"/>
<dbReference type="InterPro" id="IPR036116">
    <property type="entry name" value="FN3_sf"/>
</dbReference>
<dbReference type="GeneID" id="105418655"/>
<accession>A0A674NPK9</accession>
<comment type="subcellular location">
    <subcellularLocation>
        <location evidence="1">Membrane</location>
        <topology evidence="1">Single-pass type I membrane protein</topology>
    </subcellularLocation>
</comment>
<evidence type="ECO:0000256" key="7">
    <source>
        <dbReference type="ARBA" id="ARBA00023170"/>
    </source>
</evidence>
<dbReference type="PANTHER" id="PTHR23037">
    <property type="entry name" value="CYTOKINE RECEPTOR"/>
    <property type="match status" value="1"/>
</dbReference>
<keyword evidence="2 9" id="KW-0812">Transmembrane</keyword>
<evidence type="ECO:0000313" key="11">
    <source>
        <dbReference type="Ensembl" id="ENSTRUP00000075308.1"/>
    </source>
</evidence>
<gene>
    <name evidence="11" type="primary">LOC105418655</name>
</gene>
<evidence type="ECO:0000256" key="1">
    <source>
        <dbReference type="ARBA" id="ARBA00004479"/>
    </source>
</evidence>
<protein>
    <submittedName>
        <fullName evidence="11">Uncharacterized LOC105418655</fullName>
    </submittedName>
</protein>
<feature type="transmembrane region" description="Helical" evidence="9">
    <location>
        <begin position="9"/>
        <end position="31"/>
    </location>
</feature>
<evidence type="ECO:0000256" key="5">
    <source>
        <dbReference type="ARBA" id="ARBA00023136"/>
    </source>
</evidence>
<keyword evidence="6" id="KW-1015">Disulfide bond</keyword>
<keyword evidence="12" id="KW-1185">Reference proteome</keyword>
<dbReference type="InterPro" id="IPR003961">
    <property type="entry name" value="FN3_dom"/>
</dbReference>
<keyword evidence="7" id="KW-0675">Receptor</keyword>
<dbReference type="RefSeq" id="XP_011616881.1">
    <property type="nucleotide sequence ID" value="XM_011618579.2"/>
</dbReference>
<dbReference type="InParanoid" id="A0A674NPK9"/>
<keyword evidence="8" id="KW-0325">Glycoprotein</keyword>
<evidence type="ECO:0000256" key="8">
    <source>
        <dbReference type="ARBA" id="ARBA00023180"/>
    </source>
</evidence>
<dbReference type="OrthoDB" id="8962741at2759"/>
<dbReference type="GeneTree" id="ENSGT00530000069547"/>
<dbReference type="PANTHER" id="PTHR23037:SF35">
    <property type="entry name" value="FIBRONECTIN TYPE-III DOMAIN-CONTAINING PROTEIN"/>
    <property type="match status" value="1"/>
</dbReference>
<dbReference type="Proteomes" id="UP000005226">
    <property type="component" value="Chromosome 13"/>
</dbReference>
<keyword evidence="5 9" id="KW-0472">Membrane</keyword>
<feature type="transmembrane region" description="Helical" evidence="9">
    <location>
        <begin position="237"/>
        <end position="261"/>
    </location>
</feature>
<sequence>MELRRHGNWIISVLLIWGNVLPVLVGIYGGYTFGLDDPNTIVQNLDCTNDMIDTISCDMKAPNCSLYRLRFLEEKKDMYCRQGTAGGCHCSLDHQNTIDPIYGATHTVTVWKGNENLGSTHMDISASIKPRVPTVVSIGNSKGVIEIKWKSNMEDHLVDNYLKANVTYFKKGETTKLFRFETPAIEHGLKVSQLPSQDLEPSSTYVVCVRSYSDLSGRYSDCSAEKDFTTPMSDATLALIIITSLSIASVLISSLAFLCFVKLKDLWWDKIAKCPKPKLLLISPTEQMVKDLHPRILKPVPPIFSLVHVEPLVTDDSKLWLLESVITTGDHPSPFTSISPISTLFTDRLSNSSSCSSPSNLHVRADDNAFRSCGFENKSYSIVLPTIPQQQEGSEAQTQGQLLCDPVYHGADGDSVICDGQQLPAHLLLTSASLPLVDTDMSYQVHKADFDVFPQVGISACSLVSSIDNASEKFILCDETGICSGGPSGSNSPLPVDFSYQTFQSLVEPSDDLTLEKCSTDLSGHPDKLLTATTESISHTVVSCCTDNARCGAASPTFQTPFLSLLSADQSTPMVIDSGYQSVEATHVW</sequence>
<evidence type="ECO:0000259" key="10">
    <source>
        <dbReference type="PROSITE" id="PS50853"/>
    </source>
</evidence>
<organism evidence="11 12">
    <name type="scientific">Takifugu rubripes</name>
    <name type="common">Japanese pufferfish</name>
    <name type="synonym">Fugu rubripes</name>
    <dbReference type="NCBI Taxonomy" id="31033"/>
    <lineage>
        <taxon>Eukaryota</taxon>
        <taxon>Metazoa</taxon>
        <taxon>Chordata</taxon>
        <taxon>Craniata</taxon>
        <taxon>Vertebrata</taxon>
        <taxon>Euteleostomi</taxon>
        <taxon>Actinopterygii</taxon>
        <taxon>Neopterygii</taxon>
        <taxon>Teleostei</taxon>
        <taxon>Neoteleostei</taxon>
        <taxon>Acanthomorphata</taxon>
        <taxon>Eupercaria</taxon>
        <taxon>Tetraodontiformes</taxon>
        <taxon>Tetradontoidea</taxon>
        <taxon>Tetraodontidae</taxon>
        <taxon>Takifugu</taxon>
    </lineage>
</organism>
<keyword evidence="4 9" id="KW-1133">Transmembrane helix</keyword>
<reference evidence="11" key="3">
    <citation type="submission" date="2025-09" db="UniProtKB">
        <authorList>
            <consortium name="Ensembl"/>
        </authorList>
    </citation>
    <scope>IDENTIFICATION</scope>
</reference>
<name>A0A674NPK9_TAKRU</name>
<evidence type="ECO:0000256" key="3">
    <source>
        <dbReference type="ARBA" id="ARBA00022729"/>
    </source>
</evidence>
<evidence type="ECO:0000256" key="4">
    <source>
        <dbReference type="ARBA" id="ARBA00022989"/>
    </source>
</evidence>
<reference evidence="11" key="2">
    <citation type="submission" date="2025-08" db="UniProtKB">
        <authorList>
            <consortium name="Ensembl"/>
        </authorList>
    </citation>
    <scope>IDENTIFICATION</scope>
</reference>